<sequence length="152" mass="17760">MGYSSDSYHVPSRSCISLPPVVSSVSSPYPANVVEKIKSRNLVNNRPPTFKQINPSSRTHLKQMLYREQIMQQEKARNYPPIASQSKPIKSDKPQRYDIIRNDVPREVYNVSTRLQNPTKSFVLETQRQQVQEYLNYERKNTNKTGRYQSRI</sequence>
<proteinExistence type="predicted"/>
<organism evidence="2 3">
    <name type="scientific">Lepeophtheirus salmonis</name>
    <name type="common">Salmon louse</name>
    <name type="synonym">Caligus salmonis</name>
    <dbReference type="NCBI Taxonomy" id="72036"/>
    <lineage>
        <taxon>Eukaryota</taxon>
        <taxon>Metazoa</taxon>
        <taxon>Ecdysozoa</taxon>
        <taxon>Arthropoda</taxon>
        <taxon>Crustacea</taxon>
        <taxon>Multicrustacea</taxon>
        <taxon>Hexanauplia</taxon>
        <taxon>Copepoda</taxon>
        <taxon>Siphonostomatoida</taxon>
        <taxon>Caligidae</taxon>
        <taxon>Lepeophtheirus</taxon>
    </lineage>
</organism>
<evidence type="ECO:0000313" key="2">
    <source>
        <dbReference type="EMBL" id="CAF2854386.1"/>
    </source>
</evidence>
<dbReference type="OrthoDB" id="6242697at2759"/>
<protein>
    <submittedName>
        <fullName evidence="2">(salmon louse) hypothetical protein</fullName>
    </submittedName>
</protein>
<reference evidence="2" key="1">
    <citation type="submission" date="2021-02" db="EMBL/GenBank/DDBJ databases">
        <authorList>
            <person name="Bekaert M."/>
        </authorList>
    </citation>
    <scope>NUCLEOTIDE SEQUENCE</scope>
    <source>
        <strain evidence="2">IoA-00</strain>
    </source>
</reference>
<dbReference type="Proteomes" id="UP000675881">
    <property type="component" value="Chromosome 14"/>
</dbReference>
<dbReference type="Pfam" id="PF15951">
    <property type="entry name" value="MITF_TFEB_C_3_N"/>
    <property type="match status" value="1"/>
</dbReference>
<evidence type="ECO:0000313" key="3">
    <source>
        <dbReference type="Proteomes" id="UP000675881"/>
    </source>
</evidence>
<dbReference type="EMBL" id="HG994593">
    <property type="protein sequence ID" value="CAF2854386.1"/>
    <property type="molecule type" value="Genomic_DNA"/>
</dbReference>
<feature type="domain" description="MiT/TFE transcription factors N-terminal" evidence="1">
    <location>
        <begin position="58"/>
        <end position="139"/>
    </location>
</feature>
<dbReference type="InterPro" id="IPR031867">
    <property type="entry name" value="MiT/TFE_N"/>
</dbReference>
<accession>A0A7R8CLQ5</accession>
<evidence type="ECO:0000259" key="1">
    <source>
        <dbReference type="Pfam" id="PF15951"/>
    </source>
</evidence>
<name>A0A7R8CLQ5_LEPSM</name>
<gene>
    <name evidence="2" type="ORF">LSAA_5299</name>
</gene>
<keyword evidence="3" id="KW-1185">Reference proteome</keyword>
<dbReference type="AlphaFoldDB" id="A0A7R8CLQ5"/>